<dbReference type="SUPFAM" id="SSF51430">
    <property type="entry name" value="NAD(P)-linked oxidoreductase"/>
    <property type="match status" value="1"/>
</dbReference>
<dbReference type="InterPro" id="IPR020471">
    <property type="entry name" value="AKR"/>
</dbReference>
<dbReference type="Gene3D" id="3.20.20.100">
    <property type="entry name" value="NADP-dependent oxidoreductase domain"/>
    <property type="match status" value="1"/>
</dbReference>
<protein>
    <submittedName>
        <fullName evidence="3">Aldo/keto reductase</fullName>
    </submittedName>
</protein>
<dbReference type="RefSeq" id="WP_380043590.1">
    <property type="nucleotide sequence ID" value="NZ_JBHLTC010000001.1"/>
</dbReference>
<dbReference type="PANTHER" id="PTHR42686">
    <property type="entry name" value="GH17980P-RELATED"/>
    <property type="match status" value="1"/>
</dbReference>
<name>A0ABV6QH37_9ACTN</name>
<dbReference type="EMBL" id="JBHLTC010000001">
    <property type="protein sequence ID" value="MFC0622912.1"/>
    <property type="molecule type" value="Genomic_DNA"/>
</dbReference>
<gene>
    <name evidence="3" type="ORF">ACFFGN_02495</name>
</gene>
<feature type="domain" description="NADP-dependent oxidoreductase" evidence="2">
    <location>
        <begin position="39"/>
        <end position="269"/>
    </location>
</feature>
<evidence type="ECO:0000313" key="3">
    <source>
        <dbReference type="EMBL" id="MFC0622912.1"/>
    </source>
</evidence>
<dbReference type="InterPro" id="IPR023210">
    <property type="entry name" value="NADP_OxRdtase_dom"/>
</dbReference>
<sequence>MTATGRPPGPRATATGGSWLRFRPPRYGFGGGPIGQLPEPEGDVLARATVDSAYGAGIRFFATAPRHGLGAAELVVDGRLQYDYSADGVLRSLAESLDRFALEAVDLVVVDEHEACWEKVYPVLRELRDQGAIKAFGVVTSRPDEVAPLVRETDLDAVLLSGRYTLLDQSAAPLVHLCRERGVAVIAGGVFGSGLLSGQADASAGQDLLIRSRRIAAVCERYAVSLPQAALAFPLRHPGVTSILVGAASPAEIRADAALVRQPVPPDLWRELTDQGLLSTE</sequence>
<evidence type="ECO:0000313" key="4">
    <source>
        <dbReference type="Proteomes" id="UP001589890"/>
    </source>
</evidence>
<dbReference type="PANTHER" id="PTHR42686:SF1">
    <property type="entry name" value="GH17980P-RELATED"/>
    <property type="match status" value="1"/>
</dbReference>
<proteinExistence type="predicted"/>
<evidence type="ECO:0000259" key="2">
    <source>
        <dbReference type="Pfam" id="PF00248"/>
    </source>
</evidence>
<keyword evidence="4" id="KW-1185">Reference proteome</keyword>
<comment type="caution">
    <text evidence="3">The sequence shown here is derived from an EMBL/GenBank/DDBJ whole genome shotgun (WGS) entry which is preliminary data.</text>
</comment>
<dbReference type="InterPro" id="IPR036812">
    <property type="entry name" value="NAD(P)_OxRdtase_dom_sf"/>
</dbReference>
<dbReference type="Pfam" id="PF00248">
    <property type="entry name" value="Aldo_ket_red"/>
    <property type="match status" value="1"/>
</dbReference>
<reference evidence="3 4" key="1">
    <citation type="submission" date="2024-09" db="EMBL/GenBank/DDBJ databases">
        <authorList>
            <person name="Sun Q."/>
            <person name="Mori K."/>
        </authorList>
    </citation>
    <scope>NUCLEOTIDE SEQUENCE [LARGE SCALE GENOMIC DNA]</scope>
    <source>
        <strain evidence="3 4">CGMCC 1.15906</strain>
    </source>
</reference>
<feature type="region of interest" description="Disordered" evidence="1">
    <location>
        <begin position="1"/>
        <end position="23"/>
    </location>
</feature>
<dbReference type="Proteomes" id="UP001589890">
    <property type="component" value="Unassembled WGS sequence"/>
</dbReference>
<accession>A0ABV6QH37</accession>
<organism evidence="3 4">
    <name type="scientific">Kribbella deserti</name>
    <dbReference type="NCBI Taxonomy" id="1926257"/>
    <lineage>
        <taxon>Bacteria</taxon>
        <taxon>Bacillati</taxon>
        <taxon>Actinomycetota</taxon>
        <taxon>Actinomycetes</taxon>
        <taxon>Propionibacteriales</taxon>
        <taxon>Kribbellaceae</taxon>
        <taxon>Kribbella</taxon>
    </lineage>
</organism>
<evidence type="ECO:0000256" key="1">
    <source>
        <dbReference type="SAM" id="MobiDB-lite"/>
    </source>
</evidence>